<gene>
    <name evidence="3" type="ORF">BN1205_064710</name>
</gene>
<dbReference type="PANTHER" id="PTHR21074:SF0">
    <property type="entry name" value="IQ AND UBIQUITIN-LIKE DOMAIN-CONTAINING PROTEIN"/>
    <property type="match status" value="1"/>
</dbReference>
<feature type="region of interest" description="Disordered" evidence="1">
    <location>
        <begin position="122"/>
        <end position="142"/>
    </location>
</feature>
<dbReference type="AlphaFoldDB" id="A0A0F7V2J3"/>
<evidence type="ECO:0000313" key="3">
    <source>
        <dbReference type="EMBL" id="CEL76694.1"/>
    </source>
</evidence>
<dbReference type="InterPro" id="IPR000048">
    <property type="entry name" value="IQ_motif_EF-hand-BS"/>
</dbReference>
<dbReference type="Pfam" id="PF25805">
    <property type="entry name" value="IQUB"/>
    <property type="match status" value="1"/>
</dbReference>
<feature type="region of interest" description="Disordered" evidence="1">
    <location>
        <begin position="279"/>
        <end position="301"/>
    </location>
</feature>
<evidence type="ECO:0000259" key="2">
    <source>
        <dbReference type="Pfam" id="PF25805"/>
    </source>
</evidence>
<dbReference type="EMBL" id="LN714500">
    <property type="protein sequence ID" value="CEL76694.1"/>
    <property type="molecule type" value="Genomic_DNA"/>
</dbReference>
<feature type="compositionally biased region" description="Basic and acidic residues" evidence="1">
    <location>
        <begin position="122"/>
        <end position="131"/>
    </location>
</feature>
<dbReference type="Pfam" id="PF00612">
    <property type="entry name" value="IQ"/>
    <property type="match status" value="1"/>
</dbReference>
<name>A0A0F7V2J3_TOXGV</name>
<dbReference type="InterPro" id="IPR057887">
    <property type="entry name" value="IQUB_helical"/>
</dbReference>
<dbReference type="InterPro" id="IPR037695">
    <property type="entry name" value="IQUB"/>
</dbReference>
<evidence type="ECO:0000256" key="1">
    <source>
        <dbReference type="SAM" id="MobiDB-lite"/>
    </source>
</evidence>
<sequence>MARHQAATGGSQLPAVTTVKHADLSSEVVVECVLLPTNSRRRHRYPLETTLSQLASETEKALARPAKVISISRFPDRNDSHREPLPFTTDLRSLGAETGGFLTLETDKMTANTFGARERISEETDEEHGHSEGGACQLTPGLPGEVNPAVSIAIERWRAFSSESLLGFVPCDPGTNCETGTQTVNEASHLAKKTKFHTETQTRVWHSEGLQLNREGAVQMEKPGLSIDQKHDKTLYPKPYFTADALDALKVEKAVIMQAHIRGFLARRKAAKLRRAKQEAIDREEEERASAQNEHEMRQKRLRDRCLHPKTYSDFAVLRRELEAWRVQETARIKHMFDSDVHRRQAFKELLHRETELLQHIEELKLQATKESRQEKKLHFLETLARPFAWACPSTGDVITVFTPETMRAEDLRNLFLDLENLQVDTATRLDVLQRVQVAVAANAAQDLDQKRTVGTGNLNKEILELCRREIAFLRRGTTQTAKLSGLRQRLSHAFWYLLQSPAFNPQASRYLKLPACQQTKGICF</sequence>
<proteinExistence type="predicted"/>
<accession>A0A0F7V2J3</accession>
<dbReference type="PROSITE" id="PS50096">
    <property type="entry name" value="IQ"/>
    <property type="match status" value="1"/>
</dbReference>
<protein>
    <submittedName>
        <fullName evidence="3">IQ calmodulin-binding motif domain-containing protein</fullName>
    </submittedName>
</protein>
<organism evidence="3">
    <name type="scientific">Toxoplasma gondii (strain ATCC 50861 / VEG)</name>
    <dbReference type="NCBI Taxonomy" id="432359"/>
    <lineage>
        <taxon>Eukaryota</taxon>
        <taxon>Sar</taxon>
        <taxon>Alveolata</taxon>
        <taxon>Apicomplexa</taxon>
        <taxon>Conoidasida</taxon>
        <taxon>Coccidia</taxon>
        <taxon>Eucoccidiorida</taxon>
        <taxon>Eimeriorina</taxon>
        <taxon>Sarcocystidae</taxon>
        <taxon>Toxoplasma</taxon>
    </lineage>
</organism>
<feature type="domain" description="IQ motif and ubiquitin-like" evidence="2">
    <location>
        <begin position="370"/>
        <end position="520"/>
    </location>
</feature>
<reference evidence="3" key="1">
    <citation type="journal article" date="2015" name="PLoS ONE">
        <title>Comprehensive Evaluation of Toxoplasma gondii VEG and Neospora caninum LIV Genomes with Tachyzoite Stage Transcriptome and Proteome Defines Novel Transcript Features.</title>
        <authorList>
            <person name="Ramaprasad A."/>
            <person name="Mourier T."/>
            <person name="Naeem R."/>
            <person name="Malas T.B."/>
            <person name="Moussa E."/>
            <person name="Panigrahi A."/>
            <person name="Vermont S.J."/>
            <person name="Otto T.D."/>
            <person name="Wastling J."/>
            <person name="Pain A."/>
        </authorList>
    </citation>
    <scope>NUCLEOTIDE SEQUENCE</scope>
    <source>
        <strain evidence="3">VEG</strain>
    </source>
</reference>
<dbReference type="PANTHER" id="PTHR21074">
    <property type="entry name" value="IQ AND UBIQUITIN-LIKE DOMAIN-CONTAINING PROTEIN"/>
    <property type="match status" value="1"/>
</dbReference>